<keyword evidence="1" id="KW-0418">Kinase</keyword>
<gene>
    <name evidence="1" type="ORF">HMPREF9400_0396</name>
</gene>
<sequence>MQTIRSGKNSFFAFKFNDKKQIFVKIFLKFIEYNPCFISDVKIAFCDIKRVLKI</sequence>
<accession>A0A828QWS1</accession>
<protein>
    <submittedName>
        <fullName evidence="1">Guanylate kinase</fullName>
        <ecNumber evidence="1">2.7.4.8</ecNumber>
    </submittedName>
</protein>
<organism evidence="1 2">
    <name type="scientific">Campylobacter upsaliensis JV21</name>
    <dbReference type="NCBI Taxonomy" id="888826"/>
    <lineage>
        <taxon>Bacteria</taxon>
        <taxon>Pseudomonadati</taxon>
        <taxon>Campylobacterota</taxon>
        <taxon>Epsilonproteobacteria</taxon>
        <taxon>Campylobacterales</taxon>
        <taxon>Campylobacteraceae</taxon>
        <taxon>Campylobacter</taxon>
    </lineage>
</organism>
<keyword evidence="1" id="KW-0808">Transferase</keyword>
<proteinExistence type="predicted"/>
<evidence type="ECO:0000313" key="1">
    <source>
        <dbReference type="EMBL" id="EFU72342.1"/>
    </source>
</evidence>
<dbReference type="EC" id="2.7.4.8" evidence="1"/>
<dbReference type="GO" id="GO:0004385">
    <property type="term" value="F:GMP kinase activity"/>
    <property type="evidence" value="ECO:0007669"/>
    <property type="project" value="UniProtKB-EC"/>
</dbReference>
<dbReference type="AlphaFoldDB" id="A0A828QWS1"/>
<dbReference type="EMBL" id="AEPU01000011">
    <property type="protein sequence ID" value="EFU72342.1"/>
    <property type="molecule type" value="Genomic_DNA"/>
</dbReference>
<evidence type="ECO:0000313" key="2">
    <source>
        <dbReference type="Proteomes" id="UP000005813"/>
    </source>
</evidence>
<dbReference type="Proteomes" id="UP000005813">
    <property type="component" value="Unassembled WGS sequence"/>
</dbReference>
<name>A0A828QWS1_CAMUP</name>
<reference evidence="1 2" key="1">
    <citation type="submission" date="2010-12" db="EMBL/GenBank/DDBJ databases">
        <authorList>
            <person name="Muzny D."/>
            <person name="Qin X."/>
            <person name="Buhay C."/>
            <person name="Dugan-Rocha S."/>
            <person name="Ding Y."/>
            <person name="Chen G."/>
            <person name="Hawes A."/>
            <person name="Holder M."/>
            <person name="Jhangiani S."/>
            <person name="Johnson A."/>
            <person name="Khan Z."/>
            <person name="Li Z."/>
            <person name="Liu W."/>
            <person name="Liu X."/>
            <person name="Perez L."/>
            <person name="Shen H."/>
            <person name="Wang Q."/>
            <person name="Watt J."/>
            <person name="Xi L."/>
            <person name="Xin Y."/>
            <person name="Zhou J."/>
            <person name="Deng J."/>
            <person name="Jiang H."/>
            <person name="Liu Y."/>
            <person name="Qu J."/>
            <person name="Song X.-Z."/>
            <person name="Zhang L."/>
            <person name="Villasana D."/>
            <person name="Johnson A."/>
            <person name="Liu J."/>
            <person name="Liyanage D."/>
            <person name="Lorensuhewa L."/>
            <person name="Robinson T."/>
            <person name="Song A."/>
            <person name="Song B.-B."/>
            <person name="Dinh H."/>
            <person name="Thornton R."/>
            <person name="Coyle M."/>
            <person name="Francisco L."/>
            <person name="Jackson L."/>
            <person name="Javaid M."/>
            <person name="Korchina V."/>
            <person name="Kovar C."/>
            <person name="Mata R."/>
            <person name="Mathew T."/>
            <person name="Ngo R."/>
            <person name="Nguyen L."/>
            <person name="Nguyen N."/>
            <person name="Okwuonu G."/>
            <person name="Ongeri F."/>
            <person name="Pham C."/>
            <person name="Simmons D."/>
            <person name="Wilczek-Boney K."/>
            <person name="Hale W."/>
            <person name="Jakkamsetti A."/>
            <person name="Pham P."/>
            <person name="Ruth R."/>
            <person name="San Lucas F."/>
            <person name="Warren J."/>
            <person name="Zhang J."/>
            <person name="Zhao Z."/>
            <person name="Zhou C."/>
            <person name="Zhu D."/>
            <person name="Lee S."/>
            <person name="Bess C."/>
            <person name="Blankenburg K."/>
            <person name="Forbes L."/>
            <person name="Fu Q."/>
            <person name="Gubbala S."/>
            <person name="Hirani K."/>
            <person name="Jayaseelan J.C."/>
            <person name="Lara F."/>
            <person name="Munidasa M."/>
            <person name="Palculict T."/>
            <person name="Patil S."/>
            <person name="Pu L.-L."/>
            <person name="Saada N."/>
            <person name="Tang L."/>
            <person name="Weissenberger G."/>
            <person name="Zhu Y."/>
            <person name="Hemphill L."/>
            <person name="Shang Y."/>
            <person name="Youmans B."/>
            <person name="Ayvaz T."/>
            <person name="Ross M."/>
            <person name="Santibanez J."/>
            <person name="Aqrawi P."/>
            <person name="Gross S."/>
            <person name="Joshi V."/>
            <person name="Fowler G."/>
            <person name="Nazareth L."/>
            <person name="Reid J."/>
            <person name="Worley K."/>
            <person name="Petrosino J."/>
            <person name="Highlander S."/>
            <person name="Gibbs R."/>
        </authorList>
    </citation>
    <scope>NUCLEOTIDE SEQUENCE [LARGE SCALE GENOMIC DNA]</scope>
    <source>
        <strain evidence="1 2">JV21</strain>
    </source>
</reference>
<comment type="caution">
    <text evidence="1">The sequence shown here is derived from an EMBL/GenBank/DDBJ whole genome shotgun (WGS) entry which is preliminary data.</text>
</comment>